<dbReference type="EMBL" id="MN740813">
    <property type="protein sequence ID" value="QHU13054.1"/>
    <property type="molecule type" value="Genomic_DNA"/>
</dbReference>
<dbReference type="SUPFAM" id="SSF52151">
    <property type="entry name" value="FabD/lysophospholipase-like"/>
    <property type="match status" value="1"/>
</dbReference>
<protein>
    <recommendedName>
        <fullName evidence="4">PNPLA domain-containing protein</fullName>
    </recommendedName>
</protein>
<evidence type="ECO:0000259" key="4">
    <source>
        <dbReference type="PROSITE" id="PS51635"/>
    </source>
</evidence>
<dbReference type="AlphaFoldDB" id="A0A6C0KA68"/>
<dbReference type="InterPro" id="IPR016035">
    <property type="entry name" value="Acyl_Trfase/lysoPLipase"/>
</dbReference>
<name>A0A6C0KA68_9ZZZZ</name>
<organism evidence="5">
    <name type="scientific">viral metagenome</name>
    <dbReference type="NCBI Taxonomy" id="1070528"/>
    <lineage>
        <taxon>unclassified sequences</taxon>
        <taxon>metagenomes</taxon>
        <taxon>organismal metagenomes</taxon>
    </lineage>
</organism>
<dbReference type="InterPro" id="IPR050301">
    <property type="entry name" value="NTE"/>
</dbReference>
<evidence type="ECO:0000256" key="2">
    <source>
        <dbReference type="ARBA" id="ARBA00022963"/>
    </source>
</evidence>
<evidence type="ECO:0000256" key="1">
    <source>
        <dbReference type="ARBA" id="ARBA00022801"/>
    </source>
</evidence>
<proteinExistence type="predicted"/>
<evidence type="ECO:0000313" key="5">
    <source>
        <dbReference type="EMBL" id="QHU13054.1"/>
    </source>
</evidence>
<dbReference type="GO" id="GO:0016787">
    <property type="term" value="F:hydrolase activity"/>
    <property type="evidence" value="ECO:0007669"/>
    <property type="project" value="UniProtKB-KW"/>
</dbReference>
<dbReference type="PANTHER" id="PTHR14226">
    <property type="entry name" value="NEUROPATHY TARGET ESTERASE/SWISS CHEESE D.MELANOGASTER"/>
    <property type="match status" value="1"/>
</dbReference>
<dbReference type="InterPro" id="IPR002641">
    <property type="entry name" value="PNPLA_dom"/>
</dbReference>
<dbReference type="Pfam" id="PF01734">
    <property type="entry name" value="Patatin"/>
    <property type="match status" value="1"/>
</dbReference>
<reference evidence="5" key="1">
    <citation type="journal article" date="2020" name="Nature">
        <title>Giant virus diversity and host interactions through global metagenomics.</title>
        <authorList>
            <person name="Schulz F."/>
            <person name="Roux S."/>
            <person name="Paez-Espino D."/>
            <person name="Jungbluth S."/>
            <person name="Walsh D.A."/>
            <person name="Denef V.J."/>
            <person name="McMahon K.D."/>
            <person name="Konstantinidis K.T."/>
            <person name="Eloe-Fadrosh E.A."/>
            <person name="Kyrpides N.C."/>
            <person name="Woyke T."/>
        </authorList>
    </citation>
    <scope>NUCLEOTIDE SEQUENCE</scope>
    <source>
        <strain evidence="5">GVMAG-S-1101176-114</strain>
    </source>
</reference>
<dbReference type="PANTHER" id="PTHR14226:SF29">
    <property type="entry name" value="NEUROPATHY TARGET ESTERASE SWS"/>
    <property type="match status" value="1"/>
</dbReference>
<keyword evidence="1" id="KW-0378">Hydrolase</keyword>
<keyword evidence="2" id="KW-0442">Lipid degradation</keyword>
<dbReference type="Gene3D" id="3.40.1090.10">
    <property type="entry name" value="Cytosolic phospholipase A2 catalytic domain"/>
    <property type="match status" value="1"/>
</dbReference>
<sequence length="282" mass="31251">MILALNGGGMRGALQAGALSELSGQVGEPELWKLFPGGVYGISVGAIIGAYVAFGFSAQNISDILLEWAGVPLDPPRLESLVKFRETNGLDDGRVIRERLRQDFAKRGFDFDSLRIRDARIPLHIIATDCINVRSVIFGTNVRLWDALRSSMSVPFVYKPHTFSCGTFIDGVELCPSIMSAIPMADRPNVFFLLISRSIPVRSGQFFETMTSFKSLHATRKIHERYPNMTCLLTDDETATFNVWGSKESSQATAALGARRFRHFVTEGTGQEFLVRCRPGRP</sequence>
<dbReference type="GO" id="GO:0016042">
    <property type="term" value="P:lipid catabolic process"/>
    <property type="evidence" value="ECO:0007669"/>
    <property type="project" value="UniProtKB-KW"/>
</dbReference>
<keyword evidence="3" id="KW-0443">Lipid metabolism</keyword>
<dbReference type="PROSITE" id="PS51635">
    <property type="entry name" value="PNPLA"/>
    <property type="match status" value="1"/>
</dbReference>
<evidence type="ECO:0000256" key="3">
    <source>
        <dbReference type="ARBA" id="ARBA00023098"/>
    </source>
</evidence>
<feature type="domain" description="PNPLA" evidence="4">
    <location>
        <begin position="3"/>
        <end position="183"/>
    </location>
</feature>
<accession>A0A6C0KA68</accession>